<accession>A0A2G4T3B0</accession>
<dbReference type="PROSITE" id="PS50199">
    <property type="entry name" value="ZF_RANBP2_2"/>
    <property type="match status" value="1"/>
</dbReference>
<dbReference type="GO" id="GO:0005634">
    <property type="term" value="C:nucleus"/>
    <property type="evidence" value="ECO:0007669"/>
    <property type="project" value="UniProtKB-SubCell"/>
</dbReference>
<organism evidence="13 14">
    <name type="scientific">Rhizopus microsporus ATCC 52813</name>
    <dbReference type="NCBI Taxonomy" id="1340429"/>
    <lineage>
        <taxon>Eukaryota</taxon>
        <taxon>Fungi</taxon>
        <taxon>Fungi incertae sedis</taxon>
        <taxon>Mucoromycota</taxon>
        <taxon>Mucoromycotina</taxon>
        <taxon>Mucoromycetes</taxon>
        <taxon>Mucorales</taxon>
        <taxon>Mucorineae</taxon>
        <taxon>Rhizopodaceae</taxon>
        <taxon>Rhizopus</taxon>
    </lineage>
</organism>
<evidence type="ECO:0000313" key="13">
    <source>
        <dbReference type="EMBL" id="PHZ15511.1"/>
    </source>
</evidence>
<keyword evidence="4 9" id="KW-0863">Zinc-finger</keyword>
<dbReference type="EMBL" id="KZ303844">
    <property type="protein sequence ID" value="PHZ15511.1"/>
    <property type="molecule type" value="Genomic_DNA"/>
</dbReference>
<feature type="compositionally biased region" description="Basic and acidic residues" evidence="10">
    <location>
        <begin position="56"/>
        <end position="69"/>
    </location>
</feature>
<dbReference type="RefSeq" id="XP_023469219.1">
    <property type="nucleotide sequence ID" value="XM_023613681.1"/>
</dbReference>
<dbReference type="GeneID" id="35444670"/>
<dbReference type="InterPro" id="IPR012677">
    <property type="entry name" value="Nucleotide-bd_a/b_plait_sf"/>
</dbReference>
<keyword evidence="14" id="KW-1185">Reference proteome</keyword>
<dbReference type="GO" id="GO:0008270">
    <property type="term" value="F:zinc ion binding"/>
    <property type="evidence" value="ECO:0007669"/>
    <property type="project" value="UniProtKB-KW"/>
</dbReference>
<dbReference type="PROSITE" id="PS01358">
    <property type="entry name" value="ZF_RANBP2_1"/>
    <property type="match status" value="1"/>
</dbReference>
<dbReference type="Pfam" id="PF00641">
    <property type="entry name" value="Zn_ribbon_RanBP"/>
    <property type="match status" value="1"/>
</dbReference>
<dbReference type="InterPro" id="IPR035979">
    <property type="entry name" value="RBD_domain_sf"/>
</dbReference>
<dbReference type="InterPro" id="IPR001876">
    <property type="entry name" value="Znf_RanBP2"/>
</dbReference>
<feature type="compositionally biased region" description="Basic residues" evidence="10">
    <location>
        <begin position="283"/>
        <end position="292"/>
    </location>
</feature>
<dbReference type="PROSITE" id="PS50102">
    <property type="entry name" value="RRM"/>
    <property type="match status" value="1"/>
</dbReference>
<dbReference type="STRING" id="1340429.A0A2G4T3B0"/>
<evidence type="ECO:0000256" key="5">
    <source>
        <dbReference type="ARBA" id="ARBA00022833"/>
    </source>
</evidence>
<evidence type="ECO:0000313" key="14">
    <source>
        <dbReference type="Proteomes" id="UP000242254"/>
    </source>
</evidence>
<dbReference type="GO" id="GO:0006355">
    <property type="term" value="P:regulation of DNA-templated transcription"/>
    <property type="evidence" value="ECO:0007669"/>
    <property type="project" value="InterPro"/>
</dbReference>
<dbReference type="Gene3D" id="3.30.70.330">
    <property type="match status" value="1"/>
</dbReference>
<dbReference type="SUPFAM" id="SSF54928">
    <property type="entry name" value="RNA-binding domain, RBD"/>
    <property type="match status" value="1"/>
</dbReference>
<name>A0A2G4T3B0_RHIZD</name>
<proteinExistence type="inferred from homology"/>
<dbReference type="InterPro" id="IPR036443">
    <property type="entry name" value="Znf_RanBP2_sf"/>
</dbReference>
<dbReference type="InterPro" id="IPR034870">
    <property type="entry name" value="TET_fam"/>
</dbReference>
<evidence type="ECO:0000256" key="1">
    <source>
        <dbReference type="ARBA" id="ARBA00004123"/>
    </source>
</evidence>
<keyword evidence="5" id="KW-0862">Zinc</keyword>
<evidence type="ECO:0000259" key="12">
    <source>
        <dbReference type="PROSITE" id="PS50199"/>
    </source>
</evidence>
<evidence type="ECO:0000256" key="3">
    <source>
        <dbReference type="ARBA" id="ARBA00022723"/>
    </source>
</evidence>
<dbReference type="AlphaFoldDB" id="A0A2G4T3B0"/>
<keyword evidence="6 8" id="KW-0694">RNA-binding</keyword>
<dbReference type="SUPFAM" id="SSF90209">
    <property type="entry name" value="Ran binding protein zinc finger-like"/>
    <property type="match status" value="1"/>
</dbReference>
<evidence type="ECO:0000256" key="6">
    <source>
        <dbReference type="ARBA" id="ARBA00022884"/>
    </source>
</evidence>
<dbReference type="PANTHER" id="PTHR23238">
    <property type="entry name" value="RNA BINDING PROTEIN"/>
    <property type="match status" value="1"/>
</dbReference>
<evidence type="ECO:0000256" key="9">
    <source>
        <dbReference type="PROSITE-ProRule" id="PRU00322"/>
    </source>
</evidence>
<gene>
    <name evidence="13" type="ORF">RHIMIDRAFT_289898</name>
</gene>
<dbReference type="SMART" id="SM00360">
    <property type="entry name" value="RRM"/>
    <property type="match status" value="1"/>
</dbReference>
<dbReference type="Pfam" id="PF00076">
    <property type="entry name" value="RRM_1"/>
    <property type="match status" value="1"/>
</dbReference>
<sequence>MSDSKQEQTSYEEYAQQYQDYYNYYYDSNGSHNNNTSNANYDYHDAQGSDAYNNDNKSDYQTDRTDNRGYRSNYSSRYGSNNNNNNNSGSSYNNSRYNSSSNSNGMHRMEDTIYISNLPQDVTEEKLAEHFGSIGIIKTDKKLRKPKIWIYMDKATNLPKGDATITYDDPPSADAAINWFGGKEFMGNVIQVSKAERKMNIDRGRGGFSNRGGGRGRGGDRNSAARDGDWSCEECGANNFSRRDECFSCHKPRQGKRHDDRRGDDRRGDDRRGDDRRGDYRGNRSHRRDRPY</sequence>
<feature type="compositionally biased region" description="Basic and acidic residues" evidence="10">
    <location>
        <begin position="217"/>
        <end position="229"/>
    </location>
</feature>
<dbReference type="Proteomes" id="UP000242254">
    <property type="component" value="Unassembled WGS sequence"/>
</dbReference>
<feature type="compositionally biased region" description="Basic and acidic residues" evidence="10">
    <location>
        <begin position="257"/>
        <end position="282"/>
    </location>
</feature>
<feature type="region of interest" description="Disordered" evidence="10">
    <location>
        <begin position="200"/>
        <end position="229"/>
    </location>
</feature>
<feature type="compositionally biased region" description="Gly residues" evidence="10">
    <location>
        <begin position="206"/>
        <end position="216"/>
    </location>
</feature>
<comment type="similarity">
    <text evidence="2">Belongs to the RRM TET family.</text>
</comment>
<dbReference type="FunFam" id="3.30.70.330:FF:000574">
    <property type="entry name" value="HIV Tat-specific factor 1"/>
    <property type="match status" value="1"/>
</dbReference>
<feature type="domain" description="RRM" evidence="11">
    <location>
        <begin position="111"/>
        <end position="197"/>
    </location>
</feature>
<evidence type="ECO:0000256" key="7">
    <source>
        <dbReference type="ARBA" id="ARBA00023242"/>
    </source>
</evidence>
<evidence type="ECO:0000256" key="2">
    <source>
        <dbReference type="ARBA" id="ARBA00008448"/>
    </source>
</evidence>
<evidence type="ECO:0000256" key="8">
    <source>
        <dbReference type="PROSITE-ProRule" id="PRU00176"/>
    </source>
</evidence>
<evidence type="ECO:0000256" key="10">
    <source>
        <dbReference type="SAM" id="MobiDB-lite"/>
    </source>
</evidence>
<keyword evidence="3" id="KW-0479">Metal-binding</keyword>
<keyword evidence="7" id="KW-0539">Nucleus</keyword>
<dbReference type="Gene3D" id="4.10.1060.10">
    <property type="entry name" value="Zinc finger, RanBP2-type"/>
    <property type="match status" value="1"/>
</dbReference>
<evidence type="ECO:0000256" key="4">
    <source>
        <dbReference type="ARBA" id="ARBA00022771"/>
    </source>
</evidence>
<feature type="domain" description="RanBP2-type" evidence="12">
    <location>
        <begin position="226"/>
        <end position="255"/>
    </location>
</feature>
<dbReference type="InterPro" id="IPR000504">
    <property type="entry name" value="RRM_dom"/>
</dbReference>
<dbReference type="CDD" id="cd12534">
    <property type="entry name" value="RRM_SARFH"/>
    <property type="match status" value="1"/>
</dbReference>
<feature type="compositionally biased region" description="Low complexity" evidence="10">
    <location>
        <begin position="25"/>
        <end position="40"/>
    </location>
</feature>
<feature type="region of interest" description="Disordered" evidence="10">
    <location>
        <begin position="25"/>
        <end position="105"/>
    </location>
</feature>
<feature type="compositionally biased region" description="Low complexity" evidence="10">
    <location>
        <begin position="70"/>
        <end position="105"/>
    </location>
</feature>
<feature type="region of interest" description="Disordered" evidence="10">
    <location>
        <begin position="247"/>
        <end position="292"/>
    </location>
</feature>
<reference evidence="13 14" key="1">
    <citation type="journal article" date="2016" name="Proc. Natl. Acad. Sci. U.S.A.">
        <title>Lipid metabolic changes in an early divergent fungus govern the establishment of a mutualistic symbiosis with endobacteria.</title>
        <authorList>
            <person name="Lastovetsky O.A."/>
            <person name="Gaspar M.L."/>
            <person name="Mondo S.J."/>
            <person name="LaButti K.M."/>
            <person name="Sandor L."/>
            <person name="Grigoriev I.V."/>
            <person name="Henry S.A."/>
            <person name="Pawlowska T.E."/>
        </authorList>
    </citation>
    <scope>NUCLEOTIDE SEQUENCE [LARGE SCALE GENOMIC DNA]</scope>
    <source>
        <strain evidence="13 14">ATCC 52813</strain>
    </source>
</reference>
<dbReference type="GO" id="GO:0003723">
    <property type="term" value="F:RNA binding"/>
    <property type="evidence" value="ECO:0007669"/>
    <property type="project" value="UniProtKB-UniRule"/>
</dbReference>
<evidence type="ECO:0000259" key="11">
    <source>
        <dbReference type="PROSITE" id="PS50102"/>
    </source>
</evidence>
<comment type="subcellular location">
    <subcellularLocation>
        <location evidence="1">Nucleus</location>
    </subcellularLocation>
</comment>
<protein>
    <submittedName>
        <fullName evidence="13">RNA-binding domain-containing protein</fullName>
    </submittedName>
</protein>
<dbReference type="SMART" id="SM00547">
    <property type="entry name" value="ZnF_RBZ"/>
    <property type="match status" value="1"/>
</dbReference>